<feature type="domain" description="Inner membrane protein YgaP-like transmembrane" evidence="2">
    <location>
        <begin position="1"/>
        <end position="62"/>
    </location>
</feature>
<keyword evidence="1" id="KW-0812">Transmembrane</keyword>
<evidence type="ECO:0000259" key="2">
    <source>
        <dbReference type="Pfam" id="PF11127"/>
    </source>
</evidence>
<gene>
    <name evidence="3" type="ORF">GHC57_16280</name>
</gene>
<proteinExistence type="predicted"/>
<dbReference type="AlphaFoldDB" id="A0A7X2D4P4"/>
<organism evidence="3 4">
    <name type="scientific">Roseospira navarrensis</name>
    <dbReference type="NCBI Taxonomy" id="140058"/>
    <lineage>
        <taxon>Bacteria</taxon>
        <taxon>Pseudomonadati</taxon>
        <taxon>Pseudomonadota</taxon>
        <taxon>Alphaproteobacteria</taxon>
        <taxon>Rhodospirillales</taxon>
        <taxon>Rhodospirillaceae</taxon>
        <taxon>Roseospira</taxon>
    </lineage>
</organism>
<keyword evidence="4" id="KW-1185">Reference proteome</keyword>
<reference evidence="3 4" key="1">
    <citation type="submission" date="2019-10" db="EMBL/GenBank/DDBJ databases">
        <title>Draft whole-genome sequence of the purple nonsulfur photosynthetic bacterium Roseospira navarrensis DSM 15114.</title>
        <authorList>
            <person name="Kyndt J.A."/>
            <person name="Meyer T.E."/>
        </authorList>
    </citation>
    <scope>NUCLEOTIDE SEQUENCE [LARGE SCALE GENOMIC DNA]</scope>
    <source>
        <strain evidence="3 4">DSM 15114</strain>
    </source>
</reference>
<evidence type="ECO:0000256" key="1">
    <source>
        <dbReference type="SAM" id="Phobius"/>
    </source>
</evidence>
<keyword evidence="1" id="KW-1133">Transmembrane helix</keyword>
<dbReference type="EMBL" id="WIVE01000069">
    <property type="protein sequence ID" value="MQX38076.1"/>
    <property type="molecule type" value="Genomic_DNA"/>
</dbReference>
<dbReference type="InterPro" id="IPR021309">
    <property type="entry name" value="YgaP-like_TM"/>
</dbReference>
<keyword evidence="1" id="KW-0472">Membrane</keyword>
<dbReference type="OrthoDB" id="9804804at2"/>
<comment type="caution">
    <text evidence="3">The sequence shown here is derived from an EMBL/GenBank/DDBJ whole genome shotgun (WGS) entry which is preliminary data.</text>
</comment>
<dbReference type="Pfam" id="PF11127">
    <property type="entry name" value="YgaP-like_TM"/>
    <property type="match status" value="1"/>
</dbReference>
<sequence>MTKNMGGMDRAIRLIVGIALIAGAFLIPALYPWGFIGIVPVATALIGWCPAYVPFGFKTCKTS</sequence>
<dbReference type="Proteomes" id="UP000434582">
    <property type="component" value="Unassembled WGS sequence"/>
</dbReference>
<name>A0A7X2D4P4_9PROT</name>
<feature type="transmembrane region" description="Helical" evidence="1">
    <location>
        <begin position="12"/>
        <end position="31"/>
    </location>
</feature>
<dbReference type="RefSeq" id="WP_153346173.1">
    <property type="nucleotide sequence ID" value="NZ_WIVE01000069.1"/>
</dbReference>
<protein>
    <submittedName>
        <fullName evidence="3">DUF2892 domain-containing protein</fullName>
    </submittedName>
</protein>
<accession>A0A7X2D4P4</accession>
<feature type="transmembrane region" description="Helical" evidence="1">
    <location>
        <begin position="37"/>
        <end position="57"/>
    </location>
</feature>
<evidence type="ECO:0000313" key="3">
    <source>
        <dbReference type="EMBL" id="MQX38076.1"/>
    </source>
</evidence>
<evidence type="ECO:0000313" key="4">
    <source>
        <dbReference type="Proteomes" id="UP000434582"/>
    </source>
</evidence>